<accession>A0A3B4VE07</accession>
<dbReference type="InterPro" id="IPR042756">
    <property type="entry name" value="Sel-1L3"/>
</dbReference>
<dbReference type="Ensembl" id="ENSSDUT00000028596.1">
    <property type="protein sequence ID" value="ENSSDUP00000028105.1"/>
    <property type="gene ID" value="ENSSDUG00000020300.1"/>
</dbReference>
<dbReference type="InterPro" id="IPR006597">
    <property type="entry name" value="Sel1-like"/>
</dbReference>
<proteinExistence type="predicted"/>
<dbReference type="SUPFAM" id="SSF81901">
    <property type="entry name" value="HCP-like"/>
    <property type="match status" value="3"/>
</dbReference>
<dbReference type="STRING" id="41447.ENSSDUP00000028105"/>
<reference evidence="1" key="2">
    <citation type="submission" date="2025-09" db="UniProtKB">
        <authorList>
            <consortium name="Ensembl"/>
        </authorList>
    </citation>
    <scope>IDENTIFICATION</scope>
</reference>
<keyword evidence="2" id="KW-1185">Reference proteome</keyword>
<dbReference type="Pfam" id="PF08238">
    <property type="entry name" value="Sel1"/>
    <property type="match status" value="8"/>
</dbReference>
<dbReference type="Proteomes" id="UP000261420">
    <property type="component" value="Unplaced"/>
</dbReference>
<dbReference type="Gene3D" id="1.25.40.10">
    <property type="entry name" value="Tetratricopeptide repeat domain"/>
    <property type="match status" value="2"/>
</dbReference>
<organism evidence="1 2">
    <name type="scientific">Seriola dumerili</name>
    <name type="common">Greater amberjack</name>
    <name type="synonym">Caranx dumerili</name>
    <dbReference type="NCBI Taxonomy" id="41447"/>
    <lineage>
        <taxon>Eukaryota</taxon>
        <taxon>Metazoa</taxon>
        <taxon>Chordata</taxon>
        <taxon>Craniata</taxon>
        <taxon>Vertebrata</taxon>
        <taxon>Euteleostomi</taxon>
        <taxon>Actinopterygii</taxon>
        <taxon>Neopterygii</taxon>
        <taxon>Teleostei</taxon>
        <taxon>Neoteleostei</taxon>
        <taxon>Acanthomorphata</taxon>
        <taxon>Carangaria</taxon>
        <taxon>Carangiformes</taxon>
        <taxon>Carangidae</taxon>
        <taxon>Seriola</taxon>
    </lineage>
</organism>
<dbReference type="PANTHER" id="PTHR44444:SF1">
    <property type="entry name" value="PROTEIN SEL-1 HOMOLOG 3"/>
    <property type="match status" value="1"/>
</dbReference>
<reference evidence="1" key="1">
    <citation type="submission" date="2025-08" db="UniProtKB">
        <authorList>
            <consortium name="Ensembl"/>
        </authorList>
    </citation>
    <scope>IDENTIFICATION</scope>
</reference>
<dbReference type="GeneTree" id="ENSGT00940000167983"/>
<sequence length="782" mass="88105">MLYVGGSECVLQASSSQSAESLHDNFIGFDSAPDKVVDGSAVRVRYQCSRPCQLAVEVVASTLRKTDLLVFRRKWISSTPRVLRIHQVLLRLPPSILYQHDFFNRNDLEAENVTVRAWLHHLKDIRQPGTYHGSMLKIYKVLQVTPPSQRPTKPHTECPSWSAYLVWQVSRDRLSQCPHESDVIDVLKFPLASTGEHFGVVRRFQPFMDGGLERVRLHAVTHVALSVWIYLLERCHRKLCGIIHHLDRKNAFGSVLMQLTDTGGSQQFQDSIYYDDTDGYFVIGGSKYMPGIHGYYGPIKYHRLGTEEVKFLLSNKTQVRHRCLDLLLTALFKEAVATMFPVDQEQIKITSQSMSLLQVSSCFGNHKASLLLASVLLSGLGHTVDQQQAHVYSLIGASGDDRFALMHAGYKHTQGIDGFPKDLDMAYSYYSNAGQRCFCLSFLQQYTPEHIYLSNQKDLNSLTHESSDVFQYLKLQAERGDAESQRRLGLMLYWGQNGVSKDIESALKWFERSAMQMKDPSAMYDYSILLMKGEGVKRNFTRGFQLLKKAAAMGSINALNGLGWYHGIVLNDHRNAVKYFEQAALNGSDDGMFNLGVYHLSGKNPHNPQRNEMAAFQQFLNASRFGHVAASVEAAWYLSTGSLKGVSQDVERAVIMLKKVCEQNGHLGFMIREALQAYLQGSWQEAFVKYVLAAETGLGLAQSNAAHLCEELNLSYDCQWRYHNYSILNYDPHQSALLKMGDYYYYSSSTQEDSLSLVGQAVSMYSRAALAGSPQVTDLLGL</sequence>
<name>A0A3B4VE07_SERDU</name>
<dbReference type="SMART" id="SM00671">
    <property type="entry name" value="SEL1"/>
    <property type="match status" value="8"/>
</dbReference>
<dbReference type="OMA" id="HAGYKHT"/>
<dbReference type="InterPro" id="IPR011990">
    <property type="entry name" value="TPR-like_helical_dom_sf"/>
</dbReference>
<evidence type="ECO:0000313" key="2">
    <source>
        <dbReference type="Proteomes" id="UP000261420"/>
    </source>
</evidence>
<evidence type="ECO:0000313" key="1">
    <source>
        <dbReference type="Ensembl" id="ENSSDUP00000028105.1"/>
    </source>
</evidence>
<dbReference type="AlphaFoldDB" id="A0A3B4VE07"/>
<protein>
    <submittedName>
        <fullName evidence="1">Protein sel-1 homolog 3-like</fullName>
    </submittedName>
</protein>
<dbReference type="PANTHER" id="PTHR44444">
    <property type="entry name" value="PROTEIN SEL-1 HOMOLOG 3"/>
    <property type="match status" value="1"/>
</dbReference>